<dbReference type="InterPro" id="IPR036721">
    <property type="entry name" value="RCK_C_sf"/>
</dbReference>
<keyword evidence="4" id="KW-0677">Repeat</keyword>
<protein>
    <submittedName>
        <fullName evidence="9">Membrane protein</fullName>
    </submittedName>
</protein>
<feature type="domain" description="RCK C-terminal" evidence="8">
    <location>
        <begin position="208"/>
        <end position="292"/>
    </location>
</feature>
<dbReference type="InterPro" id="IPR006037">
    <property type="entry name" value="RCK_C"/>
</dbReference>
<dbReference type="PROSITE" id="PS51202">
    <property type="entry name" value="RCK_C"/>
    <property type="match status" value="2"/>
</dbReference>
<dbReference type="Proteomes" id="UP001143543">
    <property type="component" value="Unassembled WGS sequence"/>
</dbReference>
<feature type="transmembrane region" description="Helical" evidence="7">
    <location>
        <begin position="56"/>
        <end position="75"/>
    </location>
</feature>
<feature type="transmembrane region" description="Helical" evidence="7">
    <location>
        <begin position="536"/>
        <end position="554"/>
    </location>
</feature>
<sequence length="596" mass="65296">MTIPAIITIGVIIIALILFITELVSIDLVALIIMTSLIITGVITPQQGADGFSNKATITVTFMFVLSAAILKTGAMQYVAHKLSGIFRYNFKLGIVLMMVLISIISAFINNTPVVAVFIPVIIQIAHSSGQSPSKMLIPLSFASILGGTCTLIGTSTNILVSGIAEKQGLESISMFQMAPMGLVFVVVGTLYMVFIGTKILPNRKDSANLQDKFGIRDYITEIELTENSEAINKPIMSSTLVKELEMDIIEVRRNGNKFTLPAGDFVLQQDDTLKVRCDMAKIKSLKDRAKVLDPNIKIGDDDLTGKHSSLVEVVITSNSEFEGKTLKEIDFRRRYRAVPLAIKHREEVRHDDLYKIQLKAGDVMLIEVKNHFIKELKRQENEQDAPFVVLSEDAMIDFHKKKFYAVMGIVLTIIALATFNILDIMVGAIGGVICMVLLKIISMKEAYESINWKVVFLLAGALSLGTAMQNTGLDNTIADLLVNKLGSWGPIAVISGLYLTTSVLTEIMSNNAAAALLAPIAIATAQTLGLSYTPFLMAITFAASASFMTPIGYQTNTMVYSAGQYRFKDFLKVGTLLNLLFWIVSTFVIPIIYGF</sequence>
<feature type="transmembrane region" description="Helical" evidence="7">
    <location>
        <begin position="426"/>
        <end position="443"/>
    </location>
</feature>
<dbReference type="InterPro" id="IPR051679">
    <property type="entry name" value="DASS-Related_Transporters"/>
</dbReference>
<keyword evidence="6 7" id="KW-0472">Membrane</keyword>
<feature type="transmembrane region" description="Helical" evidence="7">
    <location>
        <begin position="173"/>
        <end position="195"/>
    </location>
</feature>
<organism evidence="9 10">
    <name type="scientific">Neptunitalea lumnitzerae</name>
    <dbReference type="NCBI Taxonomy" id="2965509"/>
    <lineage>
        <taxon>Bacteria</taxon>
        <taxon>Pseudomonadati</taxon>
        <taxon>Bacteroidota</taxon>
        <taxon>Flavobacteriia</taxon>
        <taxon>Flavobacteriales</taxon>
        <taxon>Flavobacteriaceae</taxon>
        <taxon>Neptunitalea</taxon>
    </lineage>
</organism>
<feature type="transmembrane region" description="Helical" evidence="7">
    <location>
        <begin position="513"/>
        <end position="530"/>
    </location>
</feature>
<comment type="subcellular location">
    <subcellularLocation>
        <location evidence="1">Membrane</location>
        <topology evidence="1">Multi-pass membrane protein</topology>
    </subcellularLocation>
</comment>
<reference evidence="9" key="1">
    <citation type="submission" date="2022-07" db="EMBL/GenBank/DDBJ databases">
        <title>Taxonomy of Novel Oxalotrophic and Methylotrophic Bacteria.</title>
        <authorList>
            <person name="Sahin N."/>
            <person name="Tani A."/>
        </authorList>
    </citation>
    <scope>NUCLEOTIDE SEQUENCE</scope>
    <source>
        <strain evidence="9">Y10</strain>
    </source>
</reference>
<feature type="transmembrane region" description="Helical" evidence="7">
    <location>
        <begin position="574"/>
        <end position="594"/>
    </location>
</feature>
<dbReference type="InterPro" id="IPR004680">
    <property type="entry name" value="Cit_transptr-like_dom"/>
</dbReference>
<dbReference type="Gene3D" id="3.30.70.1450">
    <property type="entry name" value="Regulator of K+ conductance, C-terminal domain"/>
    <property type="match status" value="2"/>
</dbReference>
<feature type="transmembrane region" description="Helical" evidence="7">
    <location>
        <begin position="6"/>
        <end position="35"/>
    </location>
</feature>
<dbReference type="Pfam" id="PF03600">
    <property type="entry name" value="CitMHS"/>
    <property type="match status" value="1"/>
</dbReference>
<feature type="transmembrane region" description="Helical" evidence="7">
    <location>
        <begin position="95"/>
        <end position="125"/>
    </location>
</feature>
<proteinExistence type="predicted"/>
<keyword evidence="3 7" id="KW-0812">Transmembrane</keyword>
<feature type="transmembrane region" description="Helical" evidence="7">
    <location>
        <begin position="455"/>
        <end position="474"/>
    </location>
</feature>
<evidence type="ECO:0000256" key="3">
    <source>
        <dbReference type="ARBA" id="ARBA00022692"/>
    </source>
</evidence>
<dbReference type="EMBL" id="BRVO01000001">
    <property type="protein sequence ID" value="GLB48645.1"/>
    <property type="molecule type" value="Genomic_DNA"/>
</dbReference>
<evidence type="ECO:0000313" key="10">
    <source>
        <dbReference type="Proteomes" id="UP001143543"/>
    </source>
</evidence>
<evidence type="ECO:0000256" key="1">
    <source>
        <dbReference type="ARBA" id="ARBA00004141"/>
    </source>
</evidence>
<dbReference type="PROSITE" id="PS01271">
    <property type="entry name" value="NA_SULFATE"/>
    <property type="match status" value="1"/>
</dbReference>
<evidence type="ECO:0000256" key="2">
    <source>
        <dbReference type="ARBA" id="ARBA00022448"/>
    </source>
</evidence>
<evidence type="ECO:0000256" key="7">
    <source>
        <dbReference type="SAM" id="Phobius"/>
    </source>
</evidence>
<dbReference type="PANTHER" id="PTHR43652:SF2">
    <property type="entry name" value="BASIC AMINO ACID ANTIPORTER YFCC-RELATED"/>
    <property type="match status" value="1"/>
</dbReference>
<keyword evidence="2" id="KW-0813">Transport</keyword>
<comment type="caution">
    <text evidence="9">The sequence shown here is derived from an EMBL/GenBank/DDBJ whole genome shotgun (WGS) entry which is preliminary data.</text>
</comment>
<dbReference type="PANTHER" id="PTHR43652">
    <property type="entry name" value="BASIC AMINO ACID ANTIPORTER YFCC-RELATED"/>
    <property type="match status" value="1"/>
</dbReference>
<feature type="domain" description="RCK C-terminal" evidence="8">
    <location>
        <begin position="299"/>
        <end position="383"/>
    </location>
</feature>
<accession>A0ABQ5MGU8</accession>
<keyword evidence="5 7" id="KW-1133">Transmembrane helix</keyword>
<dbReference type="SUPFAM" id="SSF116726">
    <property type="entry name" value="TrkA C-terminal domain-like"/>
    <property type="match status" value="2"/>
</dbReference>
<evidence type="ECO:0000256" key="4">
    <source>
        <dbReference type="ARBA" id="ARBA00022737"/>
    </source>
</evidence>
<dbReference type="Pfam" id="PF02080">
    <property type="entry name" value="TrkA_C"/>
    <property type="match status" value="2"/>
</dbReference>
<gene>
    <name evidence="9" type="ORF">Y10_10130</name>
</gene>
<dbReference type="RefSeq" id="WP_281764279.1">
    <property type="nucleotide sequence ID" value="NZ_BRVO01000001.1"/>
</dbReference>
<feature type="transmembrane region" description="Helical" evidence="7">
    <location>
        <begin position="486"/>
        <end position="506"/>
    </location>
</feature>
<evidence type="ECO:0000259" key="8">
    <source>
        <dbReference type="PROSITE" id="PS51202"/>
    </source>
</evidence>
<name>A0ABQ5MGU8_9FLAO</name>
<keyword evidence="10" id="KW-1185">Reference proteome</keyword>
<evidence type="ECO:0000313" key="9">
    <source>
        <dbReference type="EMBL" id="GLB48645.1"/>
    </source>
</evidence>
<evidence type="ECO:0000256" key="5">
    <source>
        <dbReference type="ARBA" id="ARBA00022989"/>
    </source>
</evidence>
<feature type="transmembrane region" description="Helical" evidence="7">
    <location>
        <begin position="137"/>
        <end position="161"/>
    </location>
</feature>
<dbReference type="InterPro" id="IPR031312">
    <property type="entry name" value="Na/sul_symport_CS"/>
</dbReference>
<evidence type="ECO:0000256" key="6">
    <source>
        <dbReference type="ARBA" id="ARBA00023136"/>
    </source>
</evidence>
<feature type="transmembrane region" description="Helical" evidence="7">
    <location>
        <begin position="404"/>
        <end position="420"/>
    </location>
</feature>